<gene>
    <name evidence="9" type="ORF">AHMF7605_08280</name>
</gene>
<feature type="transmembrane region" description="Helical" evidence="7">
    <location>
        <begin position="53"/>
        <end position="72"/>
    </location>
</feature>
<evidence type="ECO:0000256" key="1">
    <source>
        <dbReference type="ARBA" id="ARBA00000085"/>
    </source>
</evidence>
<keyword evidence="7" id="KW-0472">Membrane</keyword>
<dbReference type="CDD" id="cd00082">
    <property type="entry name" value="HisKA"/>
    <property type="match status" value="1"/>
</dbReference>
<feature type="coiled-coil region" evidence="6">
    <location>
        <begin position="273"/>
        <end position="324"/>
    </location>
</feature>
<dbReference type="AlphaFoldDB" id="A0A2T2YDD6"/>
<evidence type="ECO:0000259" key="8">
    <source>
        <dbReference type="PROSITE" id="PS50109"/>
    </source>
</evidence>
<dbReference type="PANTHER" id="PTHR43304">
    <property type="entry name" value="PHYTOCHROME-LIKE PROTEIN CPH1"/>
    <property type="match status" value="1"/>
</dbReference>
<dbReference type="PANTHER" id="PTHR43304:SF1">
    <property type="entry name" value="PAC DOMAIN-CONTAINING PROTEIN"/>
    <property type="match status" value="1"/>
</dbReference>
<dbReference type="GO" id="GO:0000155">
    <property type="term" value="F:phosphorelay sensor kinase activity"/>
    <property type="evidence" value="ECO:0007669"/>
    <property type="project" value="InterPro"/>
</dbReference>
<protein>
    <recommendedName>
        <fullName evidence="2">histidine kinase</fullName>
        <ecNumber evidence="2">2.7.13.3</ecNumber>
    </recommendedName>
</protein>
<feature type="transmembrane region" description="Helical" evidence="7">
    <location>
        <begin position="123"/>
        <end position="141"/>
    </location>
</feature>
<dbReference type="InterPro" id="IPR052162">
    <property type="entry name" value="Sensor_kinase/Photoreceptor"/>
</dbReference>
<dbReference type="InterPro" id="IPR036890">
    <property type="entry name" value="HATPase_C_sf"/>
</dbReference>
<feature type="transmembrane region" description="Helical" evidence="7">
    <location>
        <begin position="12"/>
        <end position="33"/>
    </location>
</feature>
<keyword evidence="7" id="KW-1133">Transmembrane helix</keyword>
<proteinExistence type="predicted"/>
<dbReference type="Proteomes" id="UP000240357">
    <property type="component" value="Unassembled WGS sequence"/>
</dbReference>
<organism evidence="9 10">
    <name type="scientific">Adhaeribacter arboris</name>
    <dbReference type="NCBI Taxonomy" id="2072846"/>
    <lineage>
        <taxon>Bacteria</taxon>
        <taxon>Pseudomonadati</taxon>
        <taxon>Bacteroidota</taxon>
        <taxon>Cytophagia</taxon>
        <taxon>Cytophagales</taxon>
        <taxon>Hymenobacteraceae</taxon>
        <taxon>Adhaeribacter</taxon>
    </lineage>
</organism>
<dbReference type="RefSeq" id="WP_106928231.1">
    <property type="nucleotide sequence ID" value="NZ_PYFT01000001.1"/>
</dbReference>
<feature type="transmembrane region" description="Helical" evidence="7">
    <location>
        <begin position="180"/>
        <end position="201"/>
    </location>
</feature>
<keyword evidence="6" id="KW-0175">Coiled coil</keyword>
<name>A0A2T2YDD6_9BACT</name>
<dbReference type="SUPFAM" id="SSF47384">
    <property type="entry name" value="Homodimeric domain of signal transducing histidine kinase"/>
    <property type="match status" value="1"/>
</dbReference>
<feature type="transmembrane region" description="Helical" evidence="7">
    <location>
        <begin position="79"/>
        <end position="103"/>
    </location>
</feature>
<dbReference type="InterPro" id="IPR036097">
    <property type="entry name" value="HisK_dim/P_sf"/>
</dbReference>
<comment type="caution">
    <text evidence="9">The sequence shown here is derived from an EMBL/GenBank/DDBJ whole genome shotgun (WGS) entry which is preliminary data.</text>
</comment>
<keyword evidence="7" id="KW-0812">Transmembrane</keyword>
<dbReference type="InterPro" id="IPR003594">
    <property type="entry name" value="HATPase_dom"/>
</dbReference>
<keyword evidence="10" id="KW-1185">Reference proteome</keyword>
<dbReference type="Gene3D" id="3.30.565.10">
    <property type="entry name" value="Histidine kinase-like ATPase, C-terminal domain"/>
    <property type="match status" value="1"/>
</dbReference>
<evidence type="ECO:0000256" key="6">
    <source>
        <dbReference type="SAM" id="Coils"/>
    </source>
</evidence>
<dbReference type="EMBL" id="PYFT01000001">
    <property type="protein sequence ID" value="PSR53522.1"/>
    <property type="molecule type" value="Genomic_DNA"/>
</dbReference>
<keyword evidence="4" id="KW-0808">Transferase</keyword>
<accession>A0A2T2YDD6</accession>
<feature type="transmembrane region" description="Helical" evidence="7">
    <location>
        <begin position="254"/>
        <end position="273"/>
    </location>
</feature>
<dbReference type="PROSITE" id="PS50109">
    <property type="entry name" value="HIS_KIN"/>
    <property type="match status" value="1"/>
</dbReference>
<evidence type="ECO:0000313" key="9">
    <source>
        <dbReference type="EMBL" id="PSR53522.1"/>
    </source>
</evidence>
<evidence type="ECO:0000256" key="3">
    <source>
        <dbReference type="ARBA" id="ARBA00022553"/>
    </source>
</evidence>
<feature type="transmembrane region" description="Helical" evidence="7">
    <location>
        <begin position="222"/>
        <end position="242"/>
    </location>
</feature>
<keyword evidence="5" id="KW-0418">Kinase</keyword>
<dbReference type="OrthoDB" id="9766459at2"/>
<evidence type="ECO:0000256" key="4">
    <source>
        <dbReference type="ARBA" id="ARBA00022679"/>
    </source>
</evidence>
<evidence type="ECO:0000313" key="10">
    <source>
        <dbReference type="Proteomes" id="UP000240357"/>
    </source>
</evidence>
<dbReference type="InterPro" id="IPR003661">
    <property type="entry name" value="HisK_dim/P_dom"/>
</dbReference>
<dbReference type="PRINTS" id="PR00344">
    <property type="entry name" value="BCTRLSENSOR"/>
</dbReference>
<feature type="transmembrane region" description="Helical" evidence="7">
    <location>
        <begin position="148"/>
        <end position="168"/>
    </location>
</feature>
<feature type="domain" description="Histidine kinase" evidence="8">
    <location>
        <begin position="352"/>
        <end position="566"/>
    </location>
</feature>
<dbReference type="SUPFAM" id="SSF55874">
    <property type="entry name" value="ATPase domain of HSP90 chaperone/DNA topoisomerase II/histidine kinase"/>
    <property type="match status" value="1"/>
</dbReference>
<sequence>MEQPNIDLQNRWQRFSLILAVLTLSIACIGLAGWFFHSPTLRRGFGTSGTMKFNTGLCLFLAGLTLILLHLRKFTFTRLFALSILFLTVITILEYALNLNLGIDELFLLDPDTDPKLEPPGRMSLLTAVNLFGVALSLLALSYRKFGLAQLVTAFLFILSYATFLGHIFDITRFYSFGRFATIAGHTALALLFINLSVLLYRSDSGWMKTFSSPFMGGKLARLSYSYFMLTVPVFMGIYLYGLKQWQFTPALGIINSFLIICLITIPIAYIFLHRLNNLDAALQQANQNLQKTNADLAGRNIELNQALEEVKAGNQELATLAQEIKVKSLALEKRNQELTHLNQGLDDVVYMTSHDLKTPIHNLQVIFEELRQVTANHLPPDDQQLITMGIDSVSRLKRTINDLTQIIRSQQTNTAAAELVLIDQVLQEIHQELDREITATSALIEWQLYTKEIVFSRIHLRSILFNLLSNAIKYRSPERVPTIKIRVEAIPDGVQIQITDNGLGLTEDQQAKLFSIFKRFHSHVEGSGVGLYIVKRILENYGGSIQVSSKAGVGTSFIIFIPQNS</sequence>
<evidence type="ECO:0000256" key="7">
    <source>
        <dbReference type="SAM" id="Phobius"/>
    </source>
</evidence>
<evidence type="ECO:0000256" key="2">
    <source>
        <dbReference type="ARBA" id="ARBA00012438"/>
    </source>
</evidence>
<dbReference type="Gene3D" id="1.10.287.130">
    <property type="match status" value="1"/>
</dbReference>
<dbReference type="InterPro" id="IPR004358">
    <property type="entry name" value="Sig_transdc_His_kin-like_C"/>
</dbReference>
<evidence type="ECO:0000256" key="5">
    <source>
        <dbReference type="ARBA" id="ARBA00022777"/>
    </source>
</evidence>
<dbReference type="EC" id="2.7.13.3" evidence="2"/>
<dbReference type="Pfam" id="PF02518">
    <property type="entry name" value="HATPase_c"/>
    <property type="match status" value="1"/>
</dbReference>
<dbReference type="InterPro" id="IPR005467">
    <property type="entry name" value="His_kinase_dom"/>
</dbReference>
<reference evidence="9 10" key="1">
    <citation type="submission" date="2018-03" db="EMBL/GenBank/DDBJ databases">
        <title>Adhaeribacter sp. HMF7605 Genome sequencing and assembly.</title>
        <authorList>
            <person name="Kang H."/>
            <person name="Kang J."/>
            <person name="Cha I."/>
            <person name="Kim H."/>
            <person name="Joh K."/>
        </authorList>
    </citation>
    <scope>NUCLEOTIDE SEQUENCE [LARGE SCALE GENOMIC DNA]</scope>
    <source>
        <strain evidence="9 10">HMF7605</strain>
    </source>
</reference>
<dbReference type="Pfam" id="PF00512">
    <property type="entry name" value="HisKA"/>
    <property type="match status" value="1"/>
</dbReference>
<keyword evidence="3" id="KW-0597">Phosphoprotein</keyword>
<dbReference type="SMART" id="SM00388">
    <property type="entry name" value="HisKA"/>
    <property type="match status" value="1"/>
</dbReference>
<dbReference type="SMART" id="SM00387">
    <property type="entry name" value="HATPase_c"/>
    <property type="match status" value="1"/>
</dbReference>
<comment type="catalytic activity">
    <reaction evidence="1">
        <text>ATP + protein L-histidine = ADP + protein N-phospho-L-histidine.</text>
        <dbReference type="EC" id="2.7.13.3"/>
    </reaction>
</comment>